<dbReference type="Gene3D" id="3.30.40.10">
    <property type="entry name" value="Zinc/RING finger domain, C3HC4 (zinc finger)"/>
    <property type="match status" value="2"/>
</dbReference>
<dbReference type="SUPFAM" id="SSF57850">
    <property type="entry name" value="RING/U-box"/>
    <property type="match status" value="1"/>
</dbReference>
<evidence type="ECO:0000313" key="1">
    <source>
        <dbReference type="EMBL" id="CEM31385.1"/>
    </source>
</evidence>
<dbReference type="AlphaFoldDB" id="A0A0G4GMM9"/>
<accession>A0A0G4GMM9</accession>
<sequence>MVTMDLRLQIGDAADQGSTEPLLCFKCKRFPVNPRVVCSASRLFCFACINPVLRNQDPKCPCCETRVSSLSAPSQILKTLLENTRWKCPHRTRGCAFTGLQTELIEHLEAGCGEALITCRVPKCGKSLKRKDLQKHLRDPQNAAKHQKLEREEVNKLNSSGLEDSVVQMIRFPCFKERAATCVKGQSLESDEFSFQGHRFYVGLYPEGHADSSEGNAGVLLFKDSDFKKNLTVSMRLAGGSEKTSACFVQDYGELIPGGGEGPEDFVRISELHSVAARRGNMVDIQVRLSACSSPVEDRIFGGGLENEEDVTRLSLRFPDFEAFVGVSSSSGTHIDTQRFFFQGCPFFFRLHPEGRVPGYSSLFMMKCSPDAEQVAHVLVSVIGGKCPMERFEVLRFDQTALRQEVGWERFAKLEDLLDASREGQSHPALELRVRVRAPHRHIPLAIHQGAEAGLQAQVFPQSLPRQQEAKRDGAVVKEEDWLF</sequence>
<reference evidence="1" key="1">
    <citation type="submission" date="2014-11" db="EMBL/GenBank/DDBJ databases">
        <authorList>
            <person name="Otto D Thomas"/>
            <person name="Naeem Raeece"/>
        </authorList>
    </citation>
    <scope>NUCLEOTIDE SEQUENCE</scope>
</reference>
<dbReference type="EMBL" id="CDMZ01001355">
    <property type="protein sequence ID" value="CEM31385.1"/>
    <property type="molecule type" value="Genomic_DNA"/>
</dbReference>
<dbReference type="PhylomeDB" id="A0A0G4GMM9"/>
<dbReference type="VEuPathDB" id="CryptoDB:Cvel_22549"/>
<name>A0A0G4GMM9_9ALVE</name>
<organism evidence="1">
    <name type="scientific">Chromera velia CCMP2878</name>
    <dbReference type="NCBI Taxonomy" id="1169474"/>
    <lineage>
        <taxon>Eukaryota</taxon>
        <taxon>Sar</taxon>
        <taxon>Alveolata</taxon>
        <taxon>Colpodellida</taxon>
        <taxon>Chromeraceae</taxon>
        <taxon>Chromera</taxon>
    </lineage>
</organism>
<dbReference type="SUPFAM" id="SSF49599">
    <property type="entry name" value="TRAF domain-like"/>
    <property type="match status" value="3"/>
</dbReference>
<proteinExistence type="predicted"/>
<protein>
    <submittedName>
        <fullName evidence="1">Uncharacterized protein</fullName>
    </submittedName>
</protein>
<gene>
    <name evidence="1" type="ORF">Cvel_22549</name>
</gene>
<dbReference type="InterPro" id="IPR013083">
    <property type="entry name" value="Znf_RING/FYVE/PHD"/>
</dbReference>